<comment type="caution">
    <text evidence="1">The sequence shown here is derived from an EMBL/GenBank/DDBJ whole genome shotgun (WGS) entry which is preliminary data.</text>
</comment>
<keyword evidence="2" id="KW-1185">Reference proteome</keyword>
<sequence>MGLGSRMVIRLFSSMLSSFETLSLLRGPRLLVDGGDDAATSPQFLGIIASAALFRRPQRGNLHI</sequence>
<organism evidence="1 2">
    <name type="scientific">Glomerella acutata</name>
    <name type="common">Colletotrichum acutatum</name>
    <dbReference type="NCBI Taxonomy" id="27357"/>
    <lineage>
        <taxon>Eukaryota</taxon>
        <taxon>Fungi</taxon>
        <taxon>Dikarya</taxon>
        <taxon>Ascomycota</taxon>
        <taxon>Pezizomycotina</taxon>
        <taxon>Sordariomycetes</taxon>
        <taxon>Hypocreomycetidae</taxon>
        <taxon>Glomerellales</taxon>
        <taxon>Glomerellaceae</taxon>
        <taxon>Colletotrichum</taxon>
        <taxon>Colletotrichum acutatum species complex</taxon>
    </lineage>
</organism>
<dbReference type="RefSeq" id="XP_060371729.1">
    <property type="nucleotide sequence ID" value="XM_060506849.1"/>
</dbReference>
<dbReference type="Proteomes" id="UP001244207">
    <property type="component" value="Unassembled WGS sequence"/>
</dbReference>
<dbReference type="AlphaFoldDB" id="A0AAD8XQI4"/>
<dbReference type="GeneID" id="85390748"/>
<evidence type="ECO:0000313" key="2">
    <source>
        <dbReference type="Proteomes" id="UP001244207"/>
    </source>
</evidence>
<name>A0AAD8XQI4_GLOAC</name>
<gene>
    <name evidence="1" type="ORF">BDZ83DRAFT_596121</name>
</gene>
<proteinExistence type="predicted"/>
<evidence type="ECO:0000313" key="1">
    <source>
        <dbReference type="EMBL" id="KAK1731674.1"/>
    </source>
</evidence>
<reference evidence="1" key="1">
    <citation type="submission" date="2021-12" db="EMBL/GenBank/DDBJ databases">
        <title>Comparative genomics, transcriptomics and evolutionary studies reveal genomic signatures of adaptation to plant cell wall in hemibiotrophic fungi.</title>
        <authorList>
            <consortium name="DOE Joint Genome Institute"/>
            <person name="Baroncelli R."/>
            <person name="Diaz J.F."/>
            <person name="Benocci T."/>
            <person name="Peng M."/>
            <person name="Battaglia E."/>
            <person name="Haridas S."/>
            <person name="Andreopoulos W."/>
            <person name="Labutti K."/>
            <person name="Pangilinan J."/>
            <person name="Floch G.L."/>
            <person name="Makela M.R."/>
            <person name="Henrissat B."/>
            <person name="Grigoriev I.V."/>
            <person name="Crouch J.A."/>
            <person name="De Vries R.P."/>
            <person name="Sukno S.A."/>
            <person name="Thon M.R."/>
        </authorList>
    </citation>
    <scope>NUCLEOTIDE SEQUENCE</scope>
    <source>
        <strain evidence="1">CBS 112980</strain>
    </source>
</reference>
<accession>A0AAD8XQI4</accession>
<protein>
    <submittedName>
        <fullName evidence="1">Uncharacterized protein</fullName>
    </submittedName>
</protein>
<dbReference type="EMBL" id="JAHMHS010000001">
    <property type="protein sequence ID" value="KAK1731674.1"/>
    <property type="molecule type" value="Genomic_DNA"/>
</dbReference>